<feature type="compositionally biased region" description="Basic and acidic residues" evidence="1">
    <location>
        <begin position="280"/>
        <end position="291"/>
    </location>
</feature>
<gene>
    <name evidence="2" type="ORF">CALCODRAFT_484125</name>
</gene>
<sequence length="984" mass="109874">MAPDKNAESAAFSGAVSAHLPHQQLVAVPAFRNPTDQNATNKTTTGDEQLNHPSTSRLRALSMSGPAATKNGADFDTQYPLSTHVGSVSDVTWHTNEVSVAGAHLDGLRQAAVRSGDSEALAHISGTPPRYVLGVVEQGIVENDLRPPPYQGPEITVQTREYVDMKDHATMYGVNTSPVHIPISPSTDAFEAASIDCRPPMPFGLMTPEEYATVKRAKAEAAARRRQHLLGRRSSSSHDYQLVPEDDSEQLMESTDQSLRSSSWNFCWAWLTSEDDADNESERVDTEEERKKTKTKKKTKAQQITEPRFQDLDDEDDADQLPDAVKTWIMAALMRSFWSVMGVERFTRIPEYSKAKKSAGNTSTLIPDFNKSIDSKNNLRMRKEVVKRVWEEAQQTRDRNVLTDQNVKLITKERLNDLLRTVTWRSMHRAWKAQTVPSLQNKTQQNNKKRRRDKRRAAKLELRLGACAAFENIHQWNPSELLTEDIMSDEYSSSGEGDDEAKARQWREILAKQAGVKSWLTGKLEESGDSGSQNHLWACWIDRFLFAAPKTKENKDDVITKEGYIFTPLTSRHPFLPLTPAASPPSPITTSINDDDLAPPSPEDAAQLQAKEKAADLKDLMTAFDLQRGEGATGGPKKTKTVGDLLEDEVTFLNTDFAVTHFLSSFLAYTVRYFAPASINEVLIWLGILLKWCTLAPEKRLQKDAFSNVISVSLVKQQGEDTVIDIWPDLRTTGVNMLPCGASNPPRKGGPPQSIQGQAKVATQREYCLRLAELITPKRVTWIIRSVTALVWYGAFGETFQGLRVQTGNCIPPGNCGEACFWLCLARDLFIIARDVLKKPSSWSNVEIHLVTLQAAYTRLKVDDFLRGDKGIDHLVSQLKKAPCAMSCCVCCRLVLTMIKDTFGDFMQGMKILHVDPSENEWVEVPTFNVEALDAWILEMKKKHGDIPPNWREKYDETVEKRKDAVNKHPAEGGSAPATTADGP</sequence>
<dbReference type="InParanoid" id="A0A165F597"/>
<feature type="region of interest" description="Disordered" evidence="1">
    <location>
        <begin position="433"/>
        <end position="455"/>
    </location>
</feature>
<evidence type="ECO:0000256" key="1">
    <source>
        <dbReference type="SAM" id="MobiDB-lite"/>
    </source>
</evidence>
<feature type="compositionally biased region" description="Basic and acidic residues" evidence="1">
    <location>
        <begin position="951"/>
        <end position="971"/>
    </location>
</feature>
<evidence type="ECO:0000313" key="2">
    <source>
        <dbReference type="EMBL" id="KZT56217.1"/>
    </source>
</evidence>
<feature type="region of interest" description="Disordered" evidence="1">
    <location>
        <begin position="582"/>
        <end position="603"/>
    </location>
</feature>
<feature type="compositionally biased region" description="Polar residues" evidence="1">
    <location>
        <begin position="34"/>
        <end position="55"/>
    </location>
</feature>
<feature type="region of interest" description="Disordered" evidence="1">
    <location>
        <begin position="277"/>
        <end position="316"/>
    </location>
</feature>
<feature type="region of interest" description="Disordered" evidence="1">
    <location>
        <begin position="223"/>
        <end position="256"/>
    </location>
</feature>
<feature type="region of interest" description="Disordered" evidence="1">
    <location>
        <begin position="31"/>
        <end position="55"/>
    </location>
</feature>
<protein>
    <submittedName>
        <fullName evidence="2">Uncharacterized protein</fullName>
    </submittedName>
</protein>
<dbReference type="EMBL" id="KV423981">
    <property type="protein sequence ID" value="KZT56217.1"/>
    <property type="molecule type" value="Genomic_DNA"/>
</dbReference>
<accession>A0A165F597</accession>
<organism evidence="2 3">
    <name type="scientific">Calocera cornea HHB12733</name>
    <dbReference type="NCBI Taxonomy" id="1353952"/>
    <lineage>
        <taxon>Eukaryota</taxon>
        <taxon>Fungi</taxon>
        <taxon>Dikarya</taxon>
        <taxon>Basidiomycota</taxon>
        <taxon>Agaricomycotina</taxon>
        <taxon>Dacrymycetes</taxon>
        <taxon>Dacrymycetales</taxon>
        <taxon>Dacrymycetaceae</taxon>
        <taxon>Calocera</taxon>
    </lineage>
</organism>
<name>A0A165F597_9BASI</name>
<dbReference type="AlphaFoldDB" id="A0A165F597"/>
<evidence type="ECO:0000313" key="3">
    <source>
        <dbReference type="Proteomes" id="UP000076842"/>
    </source>
</evidence>
<reference evidence="2 3" key="1">
    <citation type="journal article" date="2016" name="Mol. Biol. Evol.">
        <title>Comparative Genomics of Early-Diverging Mushroom-Forming Fungi Provides Insights into the Origins of Lignocellulose Decay Capabilities.</title>
        <authorList>
            <person name="Nagy L.G."/>
            <person name="Riley R."/>
            <person name="Tritt A."/>
            <person name="Adam C."/>
            <person name="Daum C."/>
            <person name="Floudas D."/>
            <person name="Sun H."/>
            <person name="Yadav J.S."/>
            <person name="Pangilinan J."/>
            <person name="Larsson K.H."/>
            <person name="Matsuura K."/>
            <person name="Barry K."/>
            <person name="Labutti K."/>
            <person name="Kuo R."/>
            <person name="Ohm R.A."/>
            <person name="Bhattacharya S.S."/>
            <person name="Shirouzu T."/>
            <person name="Yoshinaga Y."/>
            <person name="Martin F.M."/>
            <person name="Grigoriev I.V."/>
            <person name="Hibbett D.S."/>
        </authorList>
    </citation>
    <scope>NUCLEOTIDE SEQUENCE [LARGE SCALE GENOMIC DNA]</scope>
    <source>
        <strain evidence="2 3">HHB12733</strain>
    </source>
</reference>
<proteinExistence type="predicted"/>
<feature type="region of interest" description="Disordered" evidence="1">
    <location>
        <begin position="949"/>
        <end position="984"/>
    </location>
</feature>
<dbReference type="Proteomes" id="UP000076842">
    <property type="component" value="Unassembled WGS sequence"/>
</dbReference>
<keyword evidence="3" id="KW-1185">Reference proteome</keyword>